<protein>
    <submittedName>
        <fullName evidence="1">Uncharacterized protein</fullName>
    </submittedName>
</protein>
<gene>
    <name evidence="1" type="ORF">CR513_20705</name>
</gene>
<dbReference type="AlphaFoldDB" id="A0A371H1C0"/>
<proteinExistence type="predicted"/>
<sequence>MMVNPSWKDWSRLLEDALWSHRTAYWTLLGMAPYRIVFVELKDEHTNNTFQVNGHQIKLFHEDLAPTMGDMNTILQMELAPPDDTPKESLKIPSVFMSCIEDNASFKCGGRAKVISAHQESLDLGEPDRLTLRSSSPKEQAAKV</sequence>
<feature type="non-terminal residue" evidence="1">
    <location>
        <position position="1"/>
    </location>
</feature>
<reference evidence="1" key="1">
    <citation type="submission" date="2018-05" db="EMBL/GenBank/DDBJ databases">
        <title>Draft genome of Mucuna pruriens seed.</title>
        <authorList>
            <person name="Nnadi N.E."/>
            <person name="Vos R."/>
            <person name="Hasami M.H."/>
            <person name="Devisetty U.K."/>
            <person name="Aguiy J.C."/>
        </authorList>
    </citation>
    <scope>NUCLEOTIDE SEQUENCE [LARGE SCALE GENOMIC DNA]</scope>
    <source>
        <strain evidence="1">JCA_2017</strain>
    </source>
</reference>
<organism evidence="1 2">
    <name type="scientific">Mucuna pruriens</name>
    <name type="common">Velvet bean</name>
    <name type="synonym">Dolichos pruriens</name>
    <dbReference type="NCBI Taxonomy" id="157652"/>
    <lineage>
        <taxon>Eukaryota</taxon>
        <taxon>Viridiplantae</taxon>
        <taxon>Streptophyta</taxon>
        <taxon>Embryophyta</taxon>
        <taxon>Tracheophyta</taxon>
        <taxon>Spermatophyta</taxon>
        <taxon>Magnoliopsida</taxon>
        <taxon>eudicotyledons</taxon>
        <taxon>Gunneridae</taxon>
        <taxon>Pentapetalae</taxon>
        <taxon>rosids</taxon>
        <taxon>fabids</taxon>
        <taxon>Fabales</taxon>
        <taxon>Fabaceae</taxon>
        <taxon>Papilionoideae</taxon>
        <taxon>50 kb inversion clade</taxon>
        <taxon>NPAAA clade</taxon>
        <taxon>indigoferoid/millettioid clade</taxon>
        <taxon>Phaseoleae</taxon>
        <taxon>Mucuna</taxon>
    </lineage>
</organism>
<name>A0A371H1C0_MUCPR</name>
<evidence type="ECO:0000313" key="2">
    <source>
        <dbReference type="Proteomes" id="UP000257109"/>
    </source>
</evidence>
<dbReference type="EMBL" id="QJKJ01003849">
    <property type="protein sequence ID" value="RDX96608.1"/>
    <property type="molecule type" value="Genomic_DNA"/>
</dbReference>
<keyword evidence="2" id="KW-1185">Reference proteome</keyword>
<accession>A0A371H1C0</accession>
<evidence type="ECO:0000313" key="1">
    <source>
        <dbReference type="EMBL" id="RDX96608.1"/>
    </source>
</evidence>
<comment type="caution">
    <text evidence="1">The sequence shown here is derived from an EMBL/GenBank/DDBJ whole genome shotgun (WGS) entry which is preliminary data.</text>
</comment>
<dbReference type="Proteomes" id="UP000257109">
    <property type="component" value="Unassembled WGS sequence"/>
</dbReference>